<proteinExistence type="predicted"/>
<reference evidence="1" key="2">
    <citation type="submission" date="2020-11" db="EMBL/GenBank/DDBJ databases">
        <authorList>
            <person name="McCartney M.A."/>
            <person name="Auch B."/>
            <person name="Kono T."/>
            <person name="Mallez S."/>
            <person name="Becker A."/>
            <person name="Gohl D.M."/>
            <person name="Silverstein K.A.T."/>
            <person name="Koren S."/>
            <person name="Bechman K.B."/>
            <person name="Herman A."/>
            <person name="Abrahante J.E."/>
            <person name="Garbe J."/>
        </authorList>
    </citation>
    <scope>NUCLEOTIDE SEQUENCE</scope>
    <source>
        <strain evidence="1">Duluth1</strain>
        <tissue evidence="1">Whole animal</tissue>
    </source>
</reference>
<keyword evidence="2" id="KW-1185">Reference proteome</keyword>
<dbReference type="EMBL" id="JAIWYP010000005">
    <property type="protein sequence ID" value="KAH3821120.1"/>
    <property type="molecule type" value="Genomic_DNA"/>
</dbReference>
<organism evidence="1 2">
    <name type="scientific">Dreissena polymorpha</name>
    <name type="common">Zebra mussel</name>
    <name type="synonym">Mytilus polymorpha</name>
    <dbReference type="NCBI Taxonomy" id="45954"/>
    <lineage>
        <taxon>Eukaryota</taxon>
        <taxon>Metazoa</taxon>
        <taxon>Spiralia</taxon>
        <taxon>Lophotrochozoa</taxon>
        <taxon>Mollusca</taxon>
        <taxon>Bivalvia</taxon>
        <taxon>Autobranchia</taxon>
        <taxon>Heteroconchia</taxon>
        <taxon>Euheterodonta</taxon>
        <taxon>Imparidentia</taxon>
        <taxon>Neoheterodontei</taxon>
        <taxon>Myida</taxon>
        <taxon>Dreissenoidea</taxon>
        <taxon>Dreissenidae</taxon>
        <taxon>Dreissena</taxon>
    </lineage>
</organism>
<reference evidence="1" key="1">
    <citation type="journal article" date="2019" name="bioRxiv">
        <title>The Genome of the Zebra Mussel, Dreissena polymorpha: A Resource for Invasive Species Research.</title>
        <authorList>
            <person name="McCartney M.A."/>
            <person name="Auch B."/>
            <person name="Kono T."/>
            <person name="Mallez S."/>
            <person name="Zhang Y."/>
            <person name="Obille A."/>
            <person name="Becker A."/>
            <person name="Abrahante J.E."/>
            <person name="Garbe J."/>
            <person name="Badalamenti J.P."/>
            <person name="Herman A."/>
            <person name="Mangelson H."/>
            <person name="Liachko I."/>
            <person name="Sullivan S."/>
            <person name="Sone E.D."/>
            <person name="Koren S."/>
            <person name="Silverstein K.A.T."/>
            <person name="Beckman K.B."/>
            <person name="Gohl D.M."/>
        </authorList>
    </citation>
    <scope>NUCLEOTIDE SEQUENCE</scope>
    <source>
        <strain evidence="1">Duluth1</strain>
        <tissue evidence="1">Whole animal</tissue>
    </source>
</reference>
<evidence type="ECO:0000313" key="2">
    <source>
        <dbReference type="Proteomes" id="UP000828390"/>
    </source>
</evidence>
<gene>
    <name evidence="1" type="ORF">DPMN_122880</name>
</gene>
<accession>A0A9D4JQR8</accession>
<dbReference type="Proteomes" id="UP000828390">
    <property type="component" value="Unassembled WGS sequence"/>
</dbReference>
<sequence length="51" mass="5390">MASIVCLGAELCKAQFDLAVKTFLLELSPVLCTVVGGICVQITEHTLCLPP</sequence>
<evidence type="ECO:0000313" key="1">
    <source>
        <dbReference type="EMBL" id="KAH3821120.1"/>
    </source>
</evidence>
<name>A0A9D4JQR8_DREPO</name>
<protein>
    <submittedName>
        <fullName evidence="1">Uncharacterized protein</fullName>
    </submittedName>
</protein>
<comment type="caution">
    <text evidence="1">The sequence shown here is derived from an EMBL/GenBank/DDBJ whole genome shotgun (WGS) entry which is preliminary data.</text>
</comment>
<dbReference type="AlphaFoldDB" id="A0A9D4JQR8"/>